<evidence type="ECO:0000259" key="10">
    <source>
        <dbReference type="PROSITE" id="PS50850"/>
    </source>
</evidence>
<dbReference type="NCBIfam" id="TIGR00879">
    <property type="entry name" value="SP"/>
    <property type="match status" value="1"/>
</dbReference>
<sequence length="488" mass="50558">MLQPADQSVSPPHGAVPATPATAGSPPPSAGTGGAAARAALTTACAGLLVGLDTGLIAEALGFIGRDFHASARAQEWVVSVLMVGALLGSGAAGVFSSRFGRRLALGTATLLIGLGALLCATAGLIGQILLGRFLIGMAIGICTFTAPLYISELTTGRMRGTMVTTFSMLQSAGILLGYLAGGILSGGGHWRLMVGLPVIPAALLFMGCAFLPSSPSWLAAKGRFEDARKVLRSLRGDEVTADRELDNIRRELGAGKPVGGFALLRTRPFFRRSVALGIGLQVMQQLTGINVVMYYAPKILEGAHFGTAAAAWATVMVGAVNAVVGVLAIFMVSRWGRRPLLVTSCVIMAVALAAAGVIEGMHLTGLGAVLALVAALLVFVAGFGMGAGPLVWTLCSEIQPIEGRDFGVACSTLANWGMDWAVSNTFLSIVAVAGAGWTFAGFSVMNVVFVLFTLALVPETRDVPLEVIEQHLEAGRPLREIGRYTNR</sequence>
<evidence type="ECO:0000256" key="7">
    <source>
        <dbReference type="RuleBase" id="RU003346"/>
    </source>
</evidence>
<evidence type="ECO:0000256" key="9">
    <source>
        <dbReference type="SAM" id="Phobius"/>
    </source>
</evidence>
<dbReference type="SUPFAM" id="SSF103473">
    <property type="entry name" value="MFS general substrate transporter"/>
    <property type="match status" value="1"/>
</dbReference>
<evidence type="ECO:0000256" key="6">
    <source>
        <dbReference type="ARBA" id="ARBA00023136"/>
    </source>
</evidence>
<reference evidence="11" key="1">
    <citation type="submission" date="2015-08" db="EMBL/GenBank/DDBJ databases">
        <title>Draft genome sequence of Komagataeibacter europaeus CECT 8546 a cellulose producer strain from vinegar produced by the traditional method.</title>
        <authorList>
            <person name="Poehlein A."/>
            <person name="Valera M.J."/>
            <person name="Haack F.S."/>
            <person name="Mas A."/>
            <person name="Daniel R."/>
            <person name="Streit W.R."/>
            <person name="Mateo E."/>
        </authorList>
    </citation>
    <scope>NUCLEOTIDE SEQUENCE [LARGE SCALE GENOMIC DNA]</scope>
    <source>
        <strain evidence="11">CECT 8546</strain>
    </source>
</reference>
<keyword evidence="6 9" id="KW-0472">Membrane</keyword>
<dbReference type="InterPro" id="IPR005828">
    <property type="entry name" value="MFS_sugar_transport-like"/>
</dbReference>
<dbReference type="GO" id="GO:0022857">
    <property type="term" value="F:transmembrane transporter activity"/>
    <property type="evidence" value="ECO:0007669"/>
    <property type="project" value="InterPro"/>
</dbReference>
<evidence type="ECO:0000256" key="3">
    <source>
        <dbReference type="ARBA" id="ARBA00022448"/>
    </source>
</evidence>
<dbReference type="InterPro" id="IPR050814">
    <property type="entry name" value="Myo-inositol_Transporter"/>
</dbReference>
<feature type="transmembrane region" description="Helical" evidence="9">
    <location>
        <begin position="371"/>
        <end position="395"/>
    </location>
</feature>
<feature type="transmembrane region" description="Helical" evidence="9">
    <location>
        <begin position="132"/>
        <end position="151"/>
    </location>
</feature>
<feature type="compositionally biased region" description="Low complexity" evidence="8">
    <location>
        <begin position="11"/>
        <end position="24"/>
    </location>
</feature>
<evidence type="ECO:0000256" key="5">
    <source>
        <dbReference type="ARBA" id="ARBA00022989"/>
    </source>
</evidence>
<evidence type="ECO:0000313" key="11">
    <source>
        <dbReference type="EMBL" id="KON63921.1"/>
    </source>
</evidence>
<keyword evidence="12" id="KW-1185">Reference proteome</keyword>
<dbReference type="EMBL" id="LHUQ01000018">
    <property type="protein sequence ID" value="KON63921.1"/>
    <property type="molecule type" value="Genomic_DNA"/>
</dbReference>
<evidence type="ECO:0000256" key="8">
    <source>
        <dbReference type="SAM" id="MobiDB-lite"/>
    </source>
</evidence>
<comment type="subcellular location">
    <subcellularLocation>
        <location evidence="1">Membrane</location>
        <topology evidence="1">Multi-pass membrane protein</topology>
    </subcellularLocation>
</comment>
<keyword evidence="3 7" id="KW-0813">Transport</keyword>
<dbReference type="PROSITE" id="PS50850">
    <property type="entry name" value="MFS"/>
    <property type="match status" value="1"/>
</dbReference>
<dbReference type="InterPro" id="IPR020846">
    <property type="entry name" value="MFS_dom"/>
</dbReference>
<evidence type="ECO:0000256" key="2">
    <source>
        <dbReference type="ARBA" id="ARBA00010992"/>
    </source>
</evidence>
<feature type="region of interest" description="Disordered" evidence="8">
    <location>
        <begin position="1"/>
        <end position="34"/>
    </location>
</feature>
<dbReference type="Pfam" id="PF00083">
    <property type="entry name" value="Sugar_tr"/>
    <property type="match status" value="1"/>
</dbReference>
<dbReference type="PRINTS" id="PR00171">
    <property type="entry name" value="SUGRTRNSPORT"/>
</dbReference>
<feature type="transmembrane region" description="Helical" evidence="9">
    <location>
        <begin position="104"/>
        <end position="126"/>
    </location>
</feature>
<feature type="domain" description="Major facilitator superfamily (MFS) profile" evidence="10">
    <location>
        <begin position="39"/>
        <end position="462"/>
    </location>
</feature>
<keyword evidence="4 9" id="KW-0812">Transmembrane</keyword>
<feature type="transmembrane region" description="Helical" evidence="9">
    <location>
        <begin position="163"/>
        <end position="185"/>
    </location>
</feature>
<keyword evidence="5 9" id="KW-1133">Transmembrane helix</keyword>
<protein>
    <submittedName>
        <fullName evidence="11">Galactose-proton symporter</fullName>
    </submittedName>
</protein>
<comment type="similarity">
    <text evidence="2 7">Belongs to the major facilitator superfamily. Sugar transporter (TC 2.A.1.1) family.</text>
</comment>
<dbReference type="PANTHER" id="PTHR48020">
    <property type="entry name" value="PROTON MYO-INOSITOL COTRANSPORTER"/>
    <property type="match status" value="1"/>
</dbReference>
<dbReference type="GO" id="GO:0016020">
    <property type="term" value="C:membrane"/>
    <property type="evidence" value="ECO:0007669"/>
    <property type="project" value="UniProtKB-SubCell"/>
</dbReference>
<feature type="transmembrane region" description="Helical" evidence="9">
    <location>
        <begin position="191"/>
        <end position="212"/>
    </location>
</feature>
<dbReference type="Proteomes" id="UP000037566">
    <property type="component" value="Unassembled WGS sequence"/>
</dbReference>
<feature type="transmembrane region" description="Helical" evidence="9">
    <location>
        <begin position="309"/>
        <end position="333"/>
    </location>
</feature>
<evidence type="ECO:0000313" key="12">
    <source>
        <dbReference type="Proteomes" id="UP000037566"/>
    </source>
</evidence>
<dbReference type="InterPro" id="IPR003663">
    <property type="entry name" value="Sugar/inositol_transpt"/>
</dbReference>
<evidence type="ECO:0000256" key="4">
    <source>
        <dbReference type="ARBA" id="ARBA00022692"/>
    </source>
</evidence>
<dbReference type="PATRIC" id="fig|33995.3.peg.2916"/>
<feature type="transmembrane region" description="Helical" evidence="9">
    <location>
        <begin position="77"/>
        <end position="97"/>
    </location>
</feature>
<proteinExistence type="inferred from homology"/>
<name>A0A0M0EG63_KOMEU</name>
<accession>A0A0M0EG63</accession>
<evidence type="ECO:0000256" key="1">
    <source>
        <dbReference type="ARBA" id="ARBA00004141"/>
    </source>
</evidence>
<feature type="transmembrane region" description="Helical" evidence="9">
    <location>
        <begin position="438"/>
        <end position="458"/>
    </location>
</feature>
<feature type="transmembrane region" description="Helical" evidence="9">
    <location>
        <begin position="275"/>
        <end position="297"/>
    </location>
</feature>
<organism evidence="11 12">
    <name type="scientific">Komagataeibacter europaeus</name>
    <name type="common">Gluconacetobacter europaeus</name>
    <dbReference type="NCBI Taxonomy" id="33995"/>
    <lineage>
        <taxon>Bacteria</taxon>
        <taxon>Pseudomonadati</taxon>
        <taxon>Pseudomonadota</taxon>
        <taxon>Alphaproteobacteria</taxon>
        <taxon>Acetobacterales</taxon>
        <taxon>Acetobacteraceae</taxon>
        <taxon>Komagataeibacter</taxon>
    </lineage>
</organism>
<dbReference type="PROSITE" id="PS00217">
    <property type="entry name" value="SUGAR_TRANSPORT_2"/>
    <property type="match status" value="1"/>
</dbReference>
<feature type="transmembrane region" description="Helical" evidence="9">
    <location>
        <begin position="340"/>
        <end position="359"/>
    </location>
</feature>
<dbReference type="AlphaFoldDB" id="A0A0M0EG63"/>
<dbReference type="InterPro" id="IPR036259">
    <property type="entry name" value="MFS_trans_sf"/>
</dbReference>
<comment type="caution">
    <text evidence="11">The sequence shown here is derived from an EMBL/GenBank/DDBJ whole genome shotgun (WGS) entry which is preliminary data.</text>
</comment>
<dbReference type="PANTHER" id="PTHR48020:SF12">
    <property type="entry name" value="PROTON MYO-INOSITOL COTRANSPORTER"/>
    <property type="match status" value="1"/>
</dbReference>
<dbReference type="InterPro" id="IPR005829">
    <property type="entry name" value="Sugar_transporter_CS"/>
</dbReference>
<dbReference type="Gene3D" id="1.20.1250.20">
    <property type="entry name" value="MFS general substrate transporter like domains"/>
    <property type="match status" value="1"/>
</dbReference>
<gene>
    <name evidence="11" type="primary">galP3</name>
    <name evidence="11" type="ORF">KOEU_26260</name>
</gene>
<feature type="compositionally biased region" description="Polar residues" evidence="8">
    <location>
        <begin position="1"/>
        <end position="10"/>
    </location>
</feature>